<comment type="caution">
    <text evidence="1">The sequence shown here is derived from an EMBL/GenBank/DDBJ whole genome shotgun (WGS) entry which is preliminary data.</text>
</comment>
<accession>A0A840IRW8</accession>
<organism evidence="1 2">
    <name type="scientific">Amycolatopsis jiangsuensis</name>
    <dbReference type="NCBI Taxonomy" id="1181879"/>
    <lineage>
        <taxon>Bacteria</taxon>
        <taxon>Bacillati</taxon>
        <taxon>Actinomycetota</taxon>
        <taxon>Actinomycetes</taxon>
        <taxon>Pseudonocardiales</taxon>
        <taxon>Pseudonocardiaceae</taxon>
        <taxon>Amycolatopsis</taxon>
    </lineage>
</organism>
<evidence type="ECO:0000313" key="2">
    <source>
        <dbReference type="Proteomes" id="UP000581769"/>
    </source>
</evidence>
<sequence>MSLQVARLETTPDLRVVVRTGVRRPEAVSPLDAAMSSSL</sequence>
<keyword evidence="2" id="KW-1185">Reference proteome</keyword>
<gene>
    <name evidence="1" type="ORF">BJY18_001670</name>
</gene>
<dbReference type="Proteomes" id="UP000581769">
    <property type="component" value="Unassembled WGS sequence"/>
</dbReference>
<dbReference type="EMBL" id="JACHMG010000001">
    <property type="protein sequence ID" value="MBB4684185.1"/>
    <property type="molecule type" value="Genomic_DNA"/>
</dbReference>
<name>A0A840IRW8_9PSEU</name>
<proteinExistence type="predicted"/>
<evidence type="ECO:0000313" key="1">
    <source>
        <dbReference type="EMBL" id="MBB4684185.1"/>
    </source>
</evidence>
<reference evidence="1 2" key="1">
    <citation type="submission" date="2020-08" db="EMBL/GenBank/DDBJ databases">
        <title>Sequencing the genomes of 1000 actinobacteria strains.</title>
        <authorList>
            <person name="Klenk H.-P."/>
        </authorList>
    </citation>
    <scope>NUCLEOTIDE SEQUENCE [LARGE SCALE GENOMIC DNA]</scope>
    <source>
        <strain evidence="1 2">DSM 45859</strain>
    </source>
</reference>
<dbReference type="AlphaFoldDB" id="A0A840IRW8"/>
<protein>
    <submittedName>
        <fullName evidence="1">Uncharacterized protein</fullName>
    </submittedName>
</protein>